<keyword evidence="1" id="KW-0547">Nucleotide-binding</keyword>
<dbReference type="SUPFAM" id="SSF52540">
    <property type="entry name" value="P-loop containing nucleoside triphosphate hydrolases"/>
    <property type="match status" value="1"/>
</dbReference>
<keyword evidence="2" id="KW-0067">ATP-binding</keyword>
<dbReference type="AlphaFoldDB" id="A0A2N9LCL5"/>
<dbReference type="GO" id="GO:0005524">
    <property type="term" value="F:ATP binding"/>
    <property type="evidence" value="ECO:0007669"/>
    <property type="project" value="UniProtKB-KW"/>
</dbReference>
<organism evidence="3 4">
    <name type="scientific">Candidatus Sulfuritelmatomonas gaucii</name>
    <dbReference type="NCBI Taxonomy" id="2043161"/>
    <lineage>
        <taxon>Bacteria</taxon>
        <taxon>Pseudomonadati</taxon>
        <taxon>Acidobacteriota</taxon>
        <taxon>Terriglobia</taxon>
        <taxon>Terriglobales</taxon>
        <taxon>Acidobacteriaceae</taxon>
        <taxon>Candidatus Sulfuritelmatomonas</taxon>
    </lineage>
</organism>
<dbReference type="Proteomes" id="UP000239735">
    <property type="component" value="Unassembled WGS sequence"/>
</dbReference>
<protein>
    <recommendedName>
        <fullName evidence="5">Response regulator receiver protein</fullName>
    </recommendedName>
</protein>
<evidence type="ECO:0000256" key="1">
    <source>
        <dbReference type="ARBA" id="ARBA00022741"/>
    </source>
</evidence>
<dbReference type="Gene3D" id="3.40.50.300">
    <property type="entry name" value="P-loop containing nucleotide triphosphate hydrolases"/>
    <property type="match status" value="1"/>
</dbReference>
<dbReference type="EMBL" id="OKRB01000086">
    <property type="protein sequence ID" value="SPE21016.1"/>
    <property type="molecule type" value="Genomic_DNA"/>
</dbReference>
<gene>
    <name evidence="3" type="ORF">SBA5_30223</name>
</gene>
<accession>A0A2N9LCL5</accession>
<evidence type="ECO:0000256" key="2">
    <source>
        <dbReference type="ARBA" id="ARBA00022840"/>
    </source>
</evidence>
<dbReference type="InterPro" id="IPR011006">
    <property type="entry name" value="CheY-like_superfamily"/>
</dbReference>
<dbReference type="Gene3D" id="3.40.50.2300">
    <property type="match status" value="1"/>
</dbReference>
<dbReference type="InterPro" id="IPR027417">
    <property type="entry name" value="P-loop_NTPase"/>
</dbReference>
<name>A0A2N9LCL5_9BACT</name>
<sequence length="420" mass="45574">MDRLAAMNRVAFLNSPVTAETNNNERYWLPNGGQQALSIAVVDPVLERRNAVASVVCGIHSSDAMPRVTPLREVADFGLLISQNFDVVLLAVDGNQEAALKTIEALSHGSSTTPIAYSGASNDDLLIRCMRAGVREFLIYPFAPGVIEEAFSRVSSRGRIVPDTRKVTGKSFVFLGAKGGSGATTAACNFAISVAQESERSTLLIDLDLPLGDAALNLGITSQFSTVDALRDPERLDSQFLQQLSCLHRSGLYVLGAPGTFSRSGITNAAIDKLMTVASKTFEYVVVDAGSRWELSETHLFDYAAAIYLVTQVGISELRNANRLITGWLQPYSSKLEVVLNRYTPDMFGIGAESIGSALTREAQWRIPNDYPAVREMQDTAEPLAMKESKIQRSIQVMARIASGLPAEQKKKKFSLFGTA</sequence>
<evidence type="ECO:0008006" key="5">
    <source>
        <dbReference type="Google" id="ProtNLM"/>
    </source>
</evidence>
<dbReference type="GO" id="GO:0016887">
    <property type="term" value="F:ATP hydrolysis activity"/>
    <property type="evidence" value="ECO:0007669"/>
    <property type="project" value="TreeGrafter"/>
</dbReference>
<dbReference type="GO" id="GO:0005829">
    <property type="term" value="C:cytosol"/>
    <property type="evidence" value="ECO:0007669"/>
    <property type="project" value="TreeGrafter"/>
</dbReference>
<dbReference type="InterPro" id="IPR050625">
    <property type="entry name" value="ParA/MinD_ATPase"/>
</dbReference>
<dbReference type="PANTHER" id="PTHR43384">
    <property type="entry name" value="SEPTUM SITE-DETERMINING PROTEIN MIND HOMOLOG, CHLOROPLASTIC-RELATED"/>
    <property type="match status" value="1"/>
</dbReference>
<evidence type="ECO:0000313" key="3">
    <source>
        <dbReference type="EMBL" id="SPE21016.1"/>
    </source>
</evidence>
<dbReference type="GO" id="GO:0009898">
    <property type="term" value="C:cytoplasmic side of plasma membrane"/>
    <property type="evidence" value="ECO:0007669"/>
    <property type="project" value="TreeGrafter"/>
</dbReference>
<dbReference type="SUPFAM" id="SSF52172">
    <property type="entry name" value="CheY-like"/>
    <property type="match status" value="1"/>
</dbReference>
<evidence type="ECO:0000313" key="4">
    <source>
        <dbReference type="Proteomes" id="UP000239735"/>
    </source>
</evidence>
<dbReference type="GO" id="GO:0051782">
    <property type="term" value="P:negative regulation of cell division"/>
    <property type="evidence" value="ECO:0007669"/>
    <property type="project" value="TreeGrafter"/>
</dbReference>
<reference evidence="4" key="1">
    <citation type="submission" date="2018-02" db="EMBL/GenBank/DDBJ databases">
        <authorList>
            <person name="Hausmann B."/>
        </authorList>
    </citation>
    <scope>NUCLEOTIDE SEQUENCE [LARGE SCALE GENOMIC DNA]</scope>
    <source>
        <strain evidence="4">Peat soil MAG SbA5</strain>
    </source>
</reference>
<proteinExistence type="predicted"/>
<dbReference type="PANTHER" id="PTHR43384:SF6">
    <property type="entry name" value="SEPTUM SITE-DETERMINING PROTEIN MIND HOMOLOG, CHLOROPLASTIC"/>
    <property type="match status" value="1"/>
</dbReference>